<dbReference type="STRING" id="58114.SAMN05216270_106196"/>
<sequence length="58" mass="5775">MPLKTAVRAALVALAFVAGGLAVAAPAQAEATTDTAAVAPASQERDGFGTFDNDCCNH</sequence>
<evidence type="ECO:0000256" key="1">
    <source>
        <dbReference type="SAM" id="SignalP"/>
    </source>
</evidence>
<dbReference type="EMBL" id="FNAD01000006">
    <property type="protein sequence ID" value="SDD68996.1"/>
    <property type="molecule type" value="Genomic_DNA"/>
</dbReference>
<feature type="chain" id="PRO_5039493154" evidence="1">
    <location>
        <begin position="25"/>
        <end position="58"/>
    </location>
</feature>
<dbReference type="Proteomes" id="UP000198949">
    <property type="component" value="Unassembled WGS sequence"/>
</dbReference>
<dbReference type="RefSeq" id="WP_177154902.1">
    <property type="nucleotide sequence ID" value="NZ_FNAD01000006.1"/>
</dbReference>
<reference evidence="3" key="1">
    <citation type="submission" date="2016-10" db="EMBL/GenBank/DDBJ databases">
        <authorList>
            <person name="Varghese N."/>
            <person name="Submissions S."/>
        </authorList>
    </citation>
    <scope>NUCLEOTIDE SEQUENCE [LARGE SCALE GENOMIC DNA]</scope>
    <source>
        <strain evidence="3">CGMCC 4.3516</strain>
    </source>
</reference>
<protein>
    <submittedName>
        <fullName evidence="2">Uncharacterized protein</fullName>
    </submittedName>
</protein>
<keyword evidence="1" id="KW-0732">Signal</keyword>
<gene>
    <name evidence="2" type="ORF">SAMN05216270_106196</name>
</gene>
<name>A0A1G6WV82_9ACTN</name>
<proteinExistence type="predicted"/>
<accession>A0A1G6WV82</accession>
<evidence type="ECO:0000313" key="3">
    <source>
        <dbReference type="Proteomes" id="UP000198949"/>
    </source>
</evidence>
<keyword evidence="3" id="KW-1185">Reference proteome</keyword>
<organism evidence="2 3">
    <name type="scientific">Glycomyces harbinensis</name>
    <dbReference type="NCBI Taxonomy" id="58114"/>
    <lineage>
        <taxon>Bacteria</taxon>
        <taxon>Bacillati</taxon>
        <taxon>Actinomycetota</taxon>
        <taxon>Actinomycetes</taxon>
        <taxon>Glycomycetales</taxon>
        <taxon>Glycomycetaceae</taxon>
        <taxon>Glycomyces</taxon>
    </lineage>
</organism>
<feature type="signal peptide" evidence="1">
    <location>
        <begin position="1"/>
        <end position="24"/>
    </location>
</feature>
<dbReference type="AlphaFoldDB" id="A0A1G6WV82"/>
<evidence type="ECO:0000313" key="2">
    <source>
        <dbReference type="EMBL" id="SDD68996.1"/>
    </source>
</evidence>